<sequence>MESHSALDPTPPEICTAASPRTDVILNAVSVKLSCLPPLNSAPSSPLPLLNVRKRRSNSTPTSVPHAKLPRMVDVNMPQSVLYITPATGWSGPLVRTNHRDDTVEYMRTHPHSCIAAVILASDFLNRDSSPVTIKSILQASGIVDSESIDPLCATPKIDTDTPGKLPLGTPWTHIITGCTTAFKAHGVFHGRYLDLPMSFYCIPIDPEPLFIVLVFTGIASLTPEAEIHNTLLAKLPTDQLILDMIQNNHSNMTGNHAPDFLLKILFSIAKSSACTVHHRVNRALTIPIPLH</sequence>
<proteinExistence type="predicted"/>
<dbReference type="AlphaFoldDB" id="A0A8H7CG25"/>
<comment type="caution">
    <text evidence="1">The sequence shown here is derived from an EMBL/GenBank/DDBJ whole genome shotgun (WGS) entry which is preliminary data.</text>
</comment>
<protein>
    <submittedName>
        <fullName evidence="1">Uncharacterized protein</fullName>
    </submittedName>
</protein>
<reference evidence="1" key="1">
    <citation type="submission" date="2020-05" db="EMBL/GenBank/DDBJ databases">
        <title>Mycena genomes resolve the evolution of fungal bioluminescence.</title>
        <authorList>
            <person name="Tsai I.J."/>
        </authorList>
    </citation>
    <scope>NUCLEOTIDE SEQUENCE</scope>
    <source>
        <strain evidence="1">CCC161011</strain>
    </source>
</reference>
<keyword evidence="2" id="KW-1185">Reference proteome</keyword>
<accession>A0A8H7CG25</accession>
<name>A0A8H7CG25_9AGAR</name>
<evidence type="ECO:0000313" key="2">
    <source>
        <dbReference type="Proteomes" id="UP000620124"/>
    </source>
</evidence>
<evidence type="ECO:0000313" key="1">
    <source>
        <dbReference type="EMBL" id="KAF7335051.1"/>
    </source>
</evidence>
<organism evidence="1 2">
    <name type="scientific">Mycena venus</name>
    <dbReference type="NCBI Taxonomy" id="2733690"/>
    <lineage>
        <taxon>Eukaryota</taxon>
        <taxon>Fungi</taxon>
        <taxon>Dikarya</taxon>
        <taxon>Basidiomycota</taxon>
        <taxon>Agaricomycotina</taxon>
        <taxon>Agaricomycetes</taxon>
        <taxon>Agaricomycetidae</taxon>
        <taxon>Agaricales</taxon>
        <taxon>Marasmiineae</taxon>
        <taxon>Mycenaceae</taxon>
        <taxon>Mycena</taxon>
    </lineage>
</organism>
<dbReference type="OrthoDB" id="3041255at2759"/>
<dbReference type="Proteomes" id="UP000620124">
    <property type="component" value="Unassembled WGS sequence"/>
</dbReference>
<gene>
    <name evidence="1" type="ORF">MVEN_02255500</name>
</gene>
<dbReference type="EMBL" id="JACAZI010000025">
    <property type="protein sequence ID" value="KAF7335051.1"/>
    <property type="molecule type" value="Genomic_DNA"/>
</dbReference>